<dbReference type="InterPro" id="IPR006139">
    <property type="entry name" value="D-isomer_2_OHA_DH_cat_dom"/>
</dbReference>
<reference evidence="8" key="1">
    <citation type="submission" date="2016-10" db="EMBL/GenBank/DDBJ databases">
        <authorList>
            <person name="Varghese N."/>
            <person name="Submissions S."/>
        </authorList>
    </citation>
    <scope>NUCLEOTIDE SEQUENCE [LARGE SCALE GENOMIC DNA]</scope>
    <source>
        <strain evidence="8">DC30,IBRC 10041,KCTC 4046</strain>
    </source>
</reference>
<dbReference type="PANTHER" id="PTHR42789:SF1">
    <property type="entry name" value="D-ISOMER SPECIFIC 2-HYDROXYACID DEHYDROGENASE FAMILY PROTEIN (AFU_ORTHOLOGUE AFUA_6G10090)"/>
    <property type="match status" value="1"/>
</dbReference>
<dbReference type="PANTHER" id="PTHR42789">
    <property type="entry name" value="D-ISOMER SPECIFIC 2-HYDROXYACID DEHYDROGENASE FAMILY PROTEIN (AFU_ORTHOLOGUE AFUA_6G10090)"/>
    <property type="match status" value="1"/>
</dbReference>
<feature type="domain" description="D-isomer specific 2-hydroxyacid dehydrogenase catalytic" evidence="5">
    <location>
        <begin position="26"/>
        <end position="313"/>
    </location>
</feature>
<gene>
    <name evidence="7" type="ORF">SAMN05216564_103147</name>
</gene>
<dbReference type="Gene3D" id="3.40.50.720">
    <property type="entry name" value="NAD(P)-binding Rossmann-like Domain"/>
    <property type="match status" value="2"/>
</dbReference>
<sequence length="326" mass="34146">MTDRLTTLVDQDVKPRGPLQAGLDDRFDVTVGGSNVPAELIADLEGVDVLFTTSRLPLTEAVIEASSLSIIAKIGTGLDSIDLEAAEEHGVTVVYTPGMNARSVAEHALTLLLAVKRNVRIGGNALRDGKWRDEVPNASPVTDTTVGIVGFGNVGSRLAGLLSGFTAEVLTSDPYVHEIDTDVTGATLTDLETVVSESDAVVVTAELTAETEGLIDAEVLSTMKDSAVLVNTARGPIVDQDALIEALDAGSIAGAGLDVFEEEPLPADSRLHEFDNVVVTPHIAASSEVARTNIVETLADLTTRYLAGEPLPERFVATAADAPVQE</sequence>
<keyword evidence="3" id="KW-0520">NAD</keyword>
<evidence type="ECO:0000256" key="4">
    <source>
        <dbReference type="RuleBase" id="RU003719"/>
    </source>
</evidence>
<evidence type="ECO:0000256" key="1">
    <source>
        <dbReference type="ARBA" id="ARBA00005854"/>
    </source>
</evidence>
<dbReference type="InterPro" id="IPR036291">
    <property type="entry name" value="NAD(P)-bd_dom_sf"/>
</dbReference>
<dbReference type="SUPFAM" id="SSF52283">
    <property type="entry name" value="Formate/glycerate dehydrogenase catalytic domain-like"/>
    <property type="match status" value="1"/>
</dbReference>
<dbReference type="InterPro" id="IPR006140">
    <property type="entry name" value="D-isomer_DH_NAD-bd"/>
</dbReference>
<dbReference type="FunFam" id="3.40.50.720:FF:000203">
    <property type="entry name" value="D-3-phosphoglycerate dehydrogenase (SerA)"/>
    <property type="match status" value="1"/>
</dbReference>
<comment type="similarity">
    <text evidence="1 4">Belongs to the D-isomer specific 2-hydroxyacid dehydrogenase family.</text>
</comment>
<evidence type="ECO:0000259" key="5">
    <source>
        <dbReference type="Pfam" id="PF00389"/>
    </source>
</evidence>
<dbReference type="SUPFAM" id="SSF51735">
    <property type="entry name" value="NAD(P)-binding Rossmann-fold domains"/>
    <property type="match status" value="1"/>
</dbReference>
<dbReference type="InterPro" id="IPR029753">
    <property type="entry name" value="D-isomer_DH_CS"/>
</dbReference>
<dbReference type="Proteomes" id="UP000199079">
    <property type="component" value="Unassembled WGS sequence"/>
</dbReference>
<evidence type="ECO:0000256" key="3">
    <source>
        <dbReference type="ARBA" id="ARBA00023027"/>
    </source>
</evidence>
<proteinExistence type="inferred from homology"/>
<feature type="domain" description="D-isomer specific 2-hydroxyacid dehydrogenase NAD-binding" evidence="6">
    <location>
        <begin position="109"/>
        <end position="284"/>
    </location>
</feature>
<evidence type="ECO:0000259" key="6">
    <source>
        <dbReference type="Pfam" id="PF02826"/>
    </source>
</evidence>
<dbReference type="PROSITE" id="PS00671">
    <property type="entry name" value="D_2_HYDROXYACID_DH_3"/>
    <property type="match status" value="1"/>
</dbReference>
<dbReference type="AlphaFoldDB" id="A0A1H3H755"/>
<dbReference type="InterPro" id="IPR050857">
    <property type="entry name" value="D-2-hydroxyacid_DH"/>
</dbReference>
<keyword evidence="8" id="KW-1185">Reference proteome</keyword>
<protein>
    <submittedName>
        <fullName evidence="7">D-3-phosphoglycerate dehydrogenase</fullName>
    </submittedName>
</protein>
<evidence type="ECO:0000256" key="2">
    <source>
        <dbReference type="ARBA" id="ARBA00023002"/>
    </source>
</evidence>
<evidence type="ECO:0000313" key="8">
    <source>
        <dbReference type="Proteomes" id="UP000199079"/>
    </source>
</evidence>
<evidence type="ECO:0000313" key="7">
    <source>
        <dbReference type="EMBL" id="SDY11316.1"/>
    </source>
</evidence>
<dbReference type="RefSeq" id="WP_092731406.1">
    <property type="nucleotide sequence ID" value="NZ_FNPC01000003.1"/>
</dbReference>
<dbReference type="Pfam" id="PF02826">
    <property type="entry name" value="2-Hacid_dh_C"/>
    <property type="match status" value="1"/>
</dbReference>
<dbReference type="EMBL" id="FNPC01000003">
    <property type="protein sequence ID" value="SDY11316.1"/>
    <property type="molecule type" value="Genomic_DNA"/>
</dbReference>
<dbReference type="GO" id="GO:0051287">
    <property type="term" value="F:NAD binding"/>
    <property type="evidence" value="ECO:0007669"/>
    <property type="project" value="InterPro"/>
</dbReference>
<dbReference type="GO" id="GO:0016616">
    <property type="term" value="F:oxidoreductase activity, acting on the CH-OH group of donors, NAD or NADP as acceptor"/>
    <property type="evidence" value="ECO:0007669"/>
    <property type="project" value="InterPro"/>
</dbReference>
<dbReference type="OrthoDB" id="34275at2157"/>
<organism evidence="7 8">
    <name type="scientific">Halopenitus persicus</name>
    <dbReference type="NCBI Taxonomy" id="1048396"/>
    <lineage>
        <taxon>Archaea</taxon>
        <taxon>Methanobacteriati</taxon>
        <taxon>Methanobacteriota</taxon>
        <taxon>Stenosarchaea group</taxon>
        <taxon>Halobacteria</taxon>
        <taxon>Halobacteriales</taxon>
        <taxon>Haloferacaceae</taxon>
        <taxon>Halopenitus</taxon>
    </lineage>
</organism>
<dbReference type="Pfam" id="PF00389">
    <property type="entry name" value="2-Hacid_dh"/>
    <property type="match status" value="1"/>
</dbReference>
<name>A0A1H3H755_9EURY</name>
<accession>A0A1H3H755</accession>
<keyword evidence="2 4" id="KW-0560">Oxidoreductase</keyword>